<evidence type="ECO:0000313" key="2">
    <source>
        <dbReference type="Proteomes" id="UP000231912"/>
    </source>
</evidence>
<reference evidence="1 2" key="1">
    <citation type="submission" date="2017-07" db="EMBL/GenBank/DDBJ databases">
        <title>Leptospira spp. isolated from tropical soils.</title>
        <authorList>
            <person name="Thibeaux R."/>
            <person name="Iraola G."/>
            <person name="Ferres I."/>
            <person name="Bierque E."/>
            <person name="Girault D."/>
            <person name="Soupe-Gilbert M.-E."/>
            <person name="Picardeau M."/>
            <person name="Goarant C."/>
        </authorList>
    </citation>
    <scope>NUCLEOTIDE SEQUENCE [LARGE SCALE GENOMIC DNA]</scope>
    <source>
        <strain evidence="1 2">FH2-C-A2</strain>
    </source>
</reference>
<comment type="caution">
    <text evidence="1">The sequence shown here is derived from an EMBL/GenBank/DDBJ whole genome shotgun (WGS) entry which is preliminary data.</text>
</comment>
<dbReference type="AlphaFoldDB" id="A0A2M9ZE03"/>
<organism evidence="1 2">
    <name type="scientific">Leptospira wolffii</name>
    <dbReference type="NCBI Taxonomy" id="409998"/>
    <lineage>
        <taxon>Bacteria</taxon>
        <taxon>Pseudomonadati</taxon>
        <taxon>Spirochaetota</taxon>
        <taxon>Spirochaetia</taxon>
        <taxon>Leptospirales</taxon>
        <taxon>Leptospiraceae</taxon>
        <taxon>Leptospira</taxon>
    </lineage>
</organism>
<evidence type="ECO:0008006" key="3">
    <source>
        <dbReference type="Google" id="ProtNLM"/>
    </source>
</evidence>
<gene>
    <name evidence="1" type="ORF">CH371_00295</name>
</gene>
<sequence>MNGSPVIDHSYRNFFQGPGRIKPGPIFHPSRYSRLPVIIGSLRMKNRIVSISILIFLFSHMNCGEGTSKSDTEALFALLQPSSDNSTPPVDPGPGVQEGTWLADTVTDAPGHTGSGFQDKNKLINGVFGGGMTGGGTDVFSLQYNSTSTPPNDYVVLEWNGYKIRNGSGIDFIVFENGFRVSASPVNYFMDMIIVEVGNDLTNWCGFNPDYTFSPETSYSKDPAYWSRFAGRMPVLFHETNNNFGYDPALVFDLNNSGGDGFNLDDLSEVSNSAGGSGCSETLRNDLKTNGFTYLRLSSASSNRWKNPDTNAVFIKEAISNGPDIDGVYARYKISR</sequence>
<protein>
    <recommendedName>
        <fullName evidence="3">LIC_13355 family lipoprotein</fullName>
    </recommendedName>
</protein>
<dbReference type="Proteomes" id="UP000231912">
    <property type="component" value="Unassembled WGS sequence"/>
</dbReference>
<dbReference type="EMBL" id="NPDT01000001">
    <property type="protein sequence ID" value="PJZ66592.1"/>
    <property type="molecule type" value="Genomic_DNA"/>
</dbReference>
<evidence type="ECO:0000313" key="1">
    <source>
        <dbReference type="EMBL" id="PJZ66592.1"/>
    </source>
</evidence>
<name>A0A2M9ZE03_9LEPT</name>
<dbReference type="NCBIfam" id="NF033170">
    <property type="entry name" value="lipo_LIC13355"/>
    <property type="match status" value="1"/>
</dbReference>
<proteinExistence type="predicted"/>
<accession>A0A2M9ZE03</accession>